<proteinExistence type="predicted"/>
<organism evidence="3 4">
    <name type="scientific">Meganyctiphanes norvegica</name>
    <name type="common">Northern krill</name>
    <name type="synonym">Thysanopoda norvegica</name>
    <dbReference type="NCBI Taxonomy" id="48144"/>
    <lineage>
        <taxon>Eukaryota</taxon>
        <taxon>Metazoa</taxon>
        <taxon>Ecdysozoa</taxon>
        <taxon>Arthropoda</taxon>
        <taxon>Crustacea</taxon>
        <taxon>Multicrustacea</taxon>
        <taxon>Malacostraca</taxon>
        <taxon>Eumalacostraca</taxon>
        <taxon>Eucarida</taxon>
        <taxon>Euphausiacea</taxon>
        <taxon>Euphausiidae</taxon>
        <taxon>Meganyctiphanes</taxon>
    </lineage>
</organism>
<keyword evidence="2" id="KW-0732">Signal</keyword>
<protein>
    <submittedName>
        <fullName evidence="3">Uncharacterized protein</fullName>
    </submittedName>
</protein>
<dbReference type="EMBL" id="CAXKWB010030063">
    <property type="protein sequence ID" value="CAL4137041.1"/>
    <property type="molecule type" value="Genomic_DNA"/>
</dbReference>
<sequence>MMWQHHCALLVMLGATYAYSTPLWFYNADYGNADPTEINCSSFTEEYDPSIGYYSYRCNPTAVTKNPLSGGLAQVQKIPTMAQDDDEDLAEDIPVQHASRSSGSSGGSHDMVVYGSITSGRSGSRNKNNKPKRSTKRRRNRNRNRNSNRCPARQIYLSELFICIDYPSAPPLPAKHRS</sequence>
<gene>
    <name evidence="3" type="ORF">MNOR_LOCUS27916</name>
</gene>
<evidence type="ECO:0000313" key="4">
    <source>
        <dbReference type="Proteomes" id="UP001497623"/>
    </source>
</evidence>
<feature type="compositionally biased region" description="Basic residues" evidence="1">
    <location>
        <begin position="127"/>
        <end position="146"/>
    </location>
</feature>
<dbReference type="Proteomes" id="UP001497623">
    <property type="component" value="Unassembled WGS sequence"/>
</dbReference>
<evidence type="ECO:0000256" key="2">
    <source>
        <dbReference type="SAM" id="SignalP"/>
    </source>
</evidence>
<comment type="caution">
    <text evidence="3">The sequence shown here is derived from an EMBL/GenBank/DDBJ whole genome shotgun (WGS) entry which is preliminary data.</text>
</comment>
<evidence type="ECO:0000313" key="3">
    <source>
        <dbReference type="EMBL" id="CAL4137041.1"/>
    </source>
</evidence>
<reference evidence="3 4" key="1">
    <citation type="submission" date="2024-05" db="EMBL/GenBank/DDBJ databases">
        <authorList>
            <person name="Wallberg A."/>
        </authorList>
    </citation>
    <scope>NUCLEOTIDE SEQUENCE [LARGE SCALE GENOMIC DNA]</scope>
</reference>
<feature type="signal peptide" evidence="2">
    <location>
        <begin position="1"/>
        <end position="18"/>
    </location>
</feature>
<keyword evidence="4" id="KW-1185">Reference proteome</keyword>
<accession>A0AAV2RSA3</accession>
<feature type="chain" id="PRO_5043965737" evidence="2">
    <location>
        <begin position="19"/>
        <end position="178"/>
    </location>
</feature>
<evidence type="ECO:0000256" key="1">
    <source>
        <dbReference type="SAM" id="MobiDB-lite"/>
    </source>
</evidence>
<feature type="region of interest" description="Disordered" evidence="1">
    <location>
        <begin position="96"/>
        <end position="150"/>
    </location>
</feature>
<name>A0AAV2RSA3_MEGNR</name>
<dbReference type="AlphaFoldDB" id="A0AAV2RSA3"/>